<sequence length="143" mass="15996">MSKLPPGDKLPLAVRKNDLDDAKQFSYCGTEVQEGRLSVLFSGGYLGTNIDDAVDRNVLLKAPNDTTGARGLRHDTKLRRCGRTSVLKQQKFEGDELLRDGFHKALNKDEITFSIIDKLVKWSYSEPVIEDGVPVSRRPTFMA</sequence>
<gene>
    <name evidence="1" type="ORF">DL764_005143</name>
</gene>
<dbReference type="EMBL" id="QJNU01000257">
    <property type="protein sequence ID" value="RYP03462.1"/>
    <property type="molecule type" value="Genomic_DNA"/>
</dbReference>
<reference evidence="1 2" key="1">
    <citation type="submission" date="2018-06" db="EMBL/GenBank/DDBJ databases">
        <title>Complete Genomes of Monosporascus.</title>
        <authorList>
            <person name="Robinson A.J."/>
            <person name="Natvig D.O."/>
        </authorList>
    </citation>
    <scope>NUCLEOTIDE SEQUENCE [LARGE SCALE GENOMIC DNA]</scope>
    <source>
        <strain evidence="1 2">CBS 110550</strain>
    </source>
</reference>
<dbReference type="OrthoDB" id="2364174at2759"/>
<keyword evidence="2" id="KW-1185">Reference proteome</keyword>
<evidence type="ECO:0000313" key="1">
    <source>
        <dbReference type="EMBL" id="RYP03462.1"/>
    </source>
</evidence>
<evidence type="ECO:0000313" key="2">
    <source>
        <dbReference type="Proteomes" id="UP000293360"/>
    </source>
</evidence>
<name>A0A4Q4TC15_9PEZI</name>
<accession>A0A4Q4TC15</accession>
<protein>
    <submittedName>
        <fullName evidence="1">Uncharacterized protein</fullName>
    </submittedName>
</protein>
<dbReference type="Proteomes" id="UP000293360">
    <property type="component" value="Unassembled WGS sequence"/>
</dbReference>
<comment type="caution">
    <text evidence="1">The sequence shown here is derived from an EMBL/GenBank/DDBJ whole genome shotgun (WGS) entry which is preliminary data.</text>
</comment>
<organism evidence="1 2">
    <name type="scientific">Monosporascus ibericus</name>
    <dbReference type="NCBI Taxonomy" id="155417"/>
    <lineage>
        <taxon>Eukaryota</taxon>
        <taxon>Fungi</taxon>
        <taxon>Dikarya</taxon>
        <taxon>Ascomycota</taxon>
        <taxon>Pezizomycotina</taxon>
        <taxon>Sordariomycetes</taxon>
        <taxon>Xylariomycetidae</taxon>
        <taxon>Xylariales</taxon>
        <taxon>Xylariales incertae sedis</taxon>
        <taxon>Monosporascus</taxon>
    </lineage>
</organism>
<dbReference type="AlphaFoldDB" id="A0A4Q4TC15"/>
<proteinExistence type="predicted"/>